<feature type="region of interest" description="Disordered" evidence="1">
    <location>
        <begin position="154"/>
        <end position="252"/>
    </location>
</feature>
<dbReference type="STRING" id="307972.A0A2G8JDT8"/>
<keyword evidence="3" id="KW-1185">Reference proteome</keyword>
<feature type="compositionally biased region" description="Polar residues" evidence="1">
    <location>
        <begin position="193"/>
        <end position="237"/>
    </location>
</feature>
<dbReference type="Pfam" id="PF06413">
    <property type="entry name" value="Neugrin"/>
    <property type="match status" value="1"/>
</dbReference>
<accession>A0A2G8JDT8</accession>
<evidence type="ECO:0000313" key="3">
    <source>
        <dbReference type="Proteomes" id="UP000230750"/>
    </source>
</evidence>
<dbReference type="InterPro" id="IPR010487">
    <property type="entry name" value="NGRN/Rrg9"/>
</dbReference>
<evidence type="ECO:0000313" key="2">
    <source>
        <dbReference type="EMBL" id="PIK33895.1"/>
    </source>
</evidence>
<dbReference type="AlphaFoldDB" id="A0A2G8JDT8"/>
<sequence length="307" mass="34983">MFLLRGSLIASCSSNLRHYASLSPLTLKSNRGFREQDATPGSDAIFKQELKKMKHNVDRGLDTDLEDDGIQQREALNKVTEDVTKRSSAMNYAKRAKYLGSEREKRSLTWDNIDKIRFLRQEHPQEWSLSQLAASFEVSETTIKKVLKSKYNPTHEKRKLHDTLVLKNTGREKKVKQPPTGTSVVLDSHKQSFESSGSSQKGFDNYPSPTLTANSINGKEQEASNNITKKVQLNQKISRTDEQDSHEDDWEEMENVSLEDELEEAEAFESLNASDFVKVSEDGVMPPKIVQKGKEFYDTDGEFLFRI</sequence>
<proteinExistence type="predicted"/>
<dbReference type="PANTHER" id="PTHR13475:SF3">
    <property type="entry name" value="NEUGRIN"/>
    <property type="match status" value="1"/>
</dbReference>
<evidence type="ECO:0000256" key="1">
    <source>
        <dbReference type="SAM" id="MobiDB-lite"/>
    </source>
</evidence>
<gene>
    <name evidence="2" type="ORF">BSL78_29281</name>
</gene>
<dbReference type="Proteomes" id="UP000230750">
    <property type="component" value="Unassembled WGS sequence"/>
</dbReference>
<feature type="compositionally biased region" description="Basic and acidic residues" evidence="1">
    <location>
        <begin position="154"/>
        <end position="172"/>
    </location>
</feature>
<name>A0A2G8JDT8_STIJA</name>
<dbReference type="OrthoDB" id="6415470at2759"/>
<protein>
    <submittedName>
        <fullName evidence="2">Putative neugrin</fullName>
    </submittedName>
</protein>
<organism evidence="2 3">
    <name type="scientific">Stichopus japonicus</name>
    <name type="common">Sea cucumber</name>
    <dbReference type="NCBI Taxonomy" id="307972"/>
    <lineage>
        <taxon>Eukaryota</taxon>
        <taxon>Metazoa</taxon>
        <taxon>Echinodermata</taxon>
        <taxon>Eleutherozoa</taxon>
        <taxon>Echinozoa</taxon>
        <taxon>Holothuroidea</taxon>
        <taxon>Aspidochirotacea</taxon>
        <taxon>Aspidochirotida</taxon>
        <taxon>Stichopodidae</taxon>
        <taxon>Apostichopus</taxon>
    </lineage>
</organism>
<dbReference type="EMBL" id="MRZV01002365">
    <property type="protein sequence ID" value="PIK33895.1"/>
    <property type="molecule type" value="Genomic_DNA"/>
</dbReference>
<dbReference type="GO" id="GO:0005634">
    <property type="term" value="C:nucleus"/>
    <property type="evidence" value="ECO:0007669"/>
    <property type="project" value="TreeGrafter"/>
</dbReference>
<dbReference type="PANTHER" id="PTHR13475">
    <property type="entry name" value="NEUGRIN"/>
    <property type="match status" value="1"/>
</dbReference>
<comment type="caution">
    <text evidence="2">The sequence shown here is derived from an EMBL/GenBank/DDBJ whole genome shotgun (WGS) entry which is preliminary data.</text>
</comment>
<reference evidence="2 3" key="1">
    <citation type="journal article" date="2017" name="PLoS Biol.">
        <title>The sea cucumber genome provides insights into morphological evolution and visceral regeneration.</title>
        <authorList>
            <person name="Zhang X."/>
            <person name="Sun L."/>
            <person name="Yuan J."/>
            <person name="Sun Y."/>
            <person name="Gao Y."/>
            <person name="Zhang L."/>
            <person name="Li S."/>
            <person name="Dai H."/>
            <person name="Hamel J.F."/>
            <person name="Liu C."/>
            <person name="Yu Y."/>
            <person name="Liu S."/>
            <person name="Lin W."/>
            <person name="Guo K."/>
            <person name="Jin S."/>
            <person name="Xu P."/>
            <person name="Storey K.B."/>
            <person name="Huan P."/>
            <person name="Zhang T."/>
            <person name="Zhou Y."/>
            <person name="Zhang J."/>
            <person name="Lin C."/>
            <person name="Li X."/>
            <person name="Xing L."/>
            <person name="Huo D."/>
            <person name="Sun M."/>
            <person name="Wang L."/>
            <person name="Mercier A."/>
            <person name="Li F."/>
            <person name="Yang H."/>
            <person name="Xiang J."/>
        </authorList>
    </citation>
    <scope>NUCLEOTIDE SEQUENCE [LARGE SCALE GENOMIC DNA]</scope>
    <source>
        <strain evidence="2">Shaxun</strain>
        <tissue evidence="2">Muscle</tissue>
    </source>
</reference>